<name>A0ABQ5VB70_9PROT</name>
<reference evidence="3" key="2">
    <citation type="submission" date="2023-01" db="EMBL/GenBank/DDBJ databases">
        <title>Draft genome sequence of Algimonas ampicilliniresistens strain NBRC 108219.</title>
        <authorList>
            <person name="Sun Q."/>
            <person name="Mori K."/>
        </authorList>
    </citation>
    <scope>NUCLEOTIDE SEQUENCE</scope>
    <source>
        <strain evidence="3">NBRC 108219</strain>
    </source>
</reference>
<comment type="caution">
    <text evidence="3">The sequence shown here is derived from an EMBL/GenBank/DDBJ whole genome shotgun (WGS) entry which is preliminary data.</text>
</comment>
<reference evidence="3" key="1">
    <citation type="journal article" date="2014" name="Int. J. Syst. Evol. Microbiol.">
        <title>Complete genome of a new Firmicutes species belonging to the dominant human colonic microbiota ('Ruminococcus bicirculans') reveals two chromosomes and a selective capacity to utilize plant glucans.</title>
        <authorList>
            <consortium name="NISC Comparative Sequencing Program"/>
            <person name="Wegmann U."/>
            <person name="Louis P."/>
            <person name="Goesmann A."/>
            <person name="Henrissat B."/>
            <person name="Duncan S.H."/>
            <person name="Flint H.J."/>
        </authorList>
    </citation>
    <scope>NUCLEOTIDE SEQUENCE</scope>
    <source>
        <strain evidence="3">NBRC 108219</strain>
    </source>
</reference>
<keyword evidence="4" id="KW-1185">Reference proteome</keyword>
<feature type="signal peptide" evidence="2">
    <location>
        <begin position="1"/>
        <end position="18"/>
    </location>
</feature>
<evidence type="ECO:0008006" key="5">
    <source>
        <dbReference type="Google" id="ProtNLM"/>
    </source>
</evidence>
<keyword evidence="2" id="KW-0732">Signal</keyword>
<dbReference type="RefSeq" id="WP_284390618.1">
    <property type="nucleotide sequence ID" value="NZ_BSNK01000002.1"/>
</dbReference>
<dbReference type="EMBL" id="BSNK01000002">
    <property type="protein sequence ID" value="GLQ24327.1"/>
    <property type="molecule type" value="Genomic_DNA"/>
</dbReference>
<evidence type="ECO:0000256" key="1">
    <source>
        <dbReference type="SAM" id="MobiDB-lite"/>
    </source>
</evidence>
<sequence length="166" mass="18024">MRYVILSCLSALLMSGCASIPMSEASLPNERVSDLAATPGATLGMIAADQASHTYAAEQAQLRDIRNAEARVSLARARLDLATVRNKGADDGDVREFLNARQSLRRLRTVYGPTDTGYRDQFYVPVFPYGRHWPRRGKRHSTEPVGIAGSAGPNIGNAKPLSGLIR</sequence>
<feature type="chain" id="PRO_5046495765" description="DUF4398 domain-containing protein" evidence="2">
    <location>
        <begin position="19"/>
        <end position="166"/>
    </location>
</feature>
<evidence type="ECO:0000256" key="2">
    <source>
        <dbReference type="SAM" id="SignalP"/>
    </source>
</evidence>
<dbReference type="Proteomes" id="UP001161391">
    <property type="component" value="Unassembled WGS sequence"/>
</dbReference>
<evidence type="ECO:0000313" key="3">
    <source>
        <dbReference type="EMBL" id="GLQ24327.1"/>
    </source>
</evidence>
<protein>
    <recommendedName>
        <fullName evidence="5">DUF4398 domain-containing protein</fullName>
    </recommendedName>
</protein>
<dbReference type="PROSITE" id="PS51257">
    <property type="entry name" value="PROKAR_LIPOPROTEIN"/>
    <property type="match status" value="1"/>
</dbReference>
<accession>A0ABQ5VB70</accession>
<proteinExistence type="predicted"/>
<organism evidence="3 4">
    <name type="scientific">Algimonas ampicilliniresistens</name>
    <dbReference type="NCBI Taxonomy" id="1298735"/>
    <lineage>
        <taxon>Bacteria</taxon>
        <taxon>Pseudomonadati</taxon>
        <taxon>Pseudomonadota</taxon>
        <taxon>Alphaproteobacteria</taxon>
        <taxon>Maricaulales</taxon>
        <taxon>Robiginitomaculaceae</taxon>
        <taxon>Algimonas</taxon>
    </lineage>
</organism>
<evidence type="ECO:0000313" key="4">
    <source>
        <dbReference type="Proteomes" id="UP001161391"/>
    </source>
</evidence>
<gene>
    <name evidence="3" type="ORF">GCM10007853_22010</name>
</gene>
<feature type="region of interest" description="Disordered" evidence="1">
    <location>
        <begin position="135"/>
        <end position="166"/>
    </location>
</feature>